<reference evidence="1" key="1">
    <citation type="submission" date="2012-04" db="EMBL/GenBank/DDBJ databases">
        <title>Finished genome of Dactylococcopsis salina PCC 8305.</title>
        <authorList>
            <consortium name="US DOE Joint Genome Institute"/>
            <person name="Gugger M."/>
            <person name="Coursin T."/>
            <person name="Rippka R."/>
            <person name="Tandeau De Marsac N."/>
            <person name="Huntemann M."/>
            <person name="Wei C.-L."/>
            <person name="Han J."/>
            <person name="Detter J.C."/>
            <person name="Han C."/>
            <person name="Tapia R."/>
            <person name="Daligault H."/>
            <person name="Chen A."/>
            <person name="Krypides N."/>
            <person name="Mavromatis K."/>
            <person name="Markowitz V."/>
            <person name="Szeto E."/>
            <person name="Ivanova N."/>
            <person name="Ovchinnikova G."/>
            <person name="Pagani I."/>
            <person name="Pati A."/>
            <person name="Goodwin L."/>
            <person name="Peters L."/>
            <person name="Pitluck S."/>
            <person name="Woyke T."/>
            <person name="Kerfeld C."/>
        </authorList>
    </citation>
    <scope>NUCLEOTIDE SEQUENCE [LARGE SCALE GENOMIC DNA]</scope>
    <source>
        <strain evidence="1">PCC 8305</strain>
    </source>
</reference>
<dbReference type="PANTHER" id="PTHR36529">
    <property type="entry name" value="SLL1095 PROTEIN"/>
    <property type="match status" value="1"/>
</dbReference>
<dbReference type="PANTHER" id="PTHR36529:SF1">
    <property type="entry name" value="GLYCOSYLTRANSFERASE"/>
    <property type="match status" value="1"/>
</dbReference>
<dbReference type="NCBIfam" id="TIGR04282">
    <property type="entry name" value="glyco_like_cofC"/>
    <property type="match status" value="1"/>
</dbReference>
<dbReference type="Pfam" id="PF09837">
    <property type="entry name" value="DUF2064"/>
    <property type="match status" value="1"/>
</dbReference>
<name>K9YU70_DACS8</name>
<dbReference type="OrthoDB" id="9810303at2"/>
<dbReference type="HOGENOM" id="CLU_075662_2_0_3"/>
<evidence type="ECO:0000313" key="2">
    <source>
        <dbReference type="Proteomes" id="UP000010482"/>
    </source>
</evidence>
<dbReference type="KEGG" id="dsl:Dacsa_1358"/>
<keyword evidence="2" id="KW-1185">Reference proteome</keyword>
<accession>K9YU70</accession>
<dbReference type="RefSeq" id="WP_015229057.1">
    <property type="nucleotide sequence ID" value="NC_019780.1"/>
</dbReference>
<sequence length="201" mass="22260">MNNNSKATLIIFTRYPEPGKTKTRLISALGEEGAAKLQKQLTEFTVTEARKLAVNLRVYFSGGSEALMKTWLGENDQYYPQSNGDLGTRLITALQETFTEDIEKVVIIGIDCPDLTADLISIAFEKLSETDLVLGKAEDGGYYLIGLSHCLPELFQGINWGTDVVLQQTVKIAERMGLTISYLPVLNDIDTPEDLERISLP</sequence>
<dbReference type="STRING" id="13035.Dacsa_1358"/>
<evidence type="ECO:0000313" key="1">
    <source>
        <dbReference type="EMBL" id="AFZ50052.1"/>
    </source>
</evidence>
<proteinExistence type="predicted"/>
<dbReference type="Gene3D" id="3.90.550.10">
    <property type="entry name" value="Spore Coat Polysaccharide Biosynthesis Protein SpsA, Chain A"/>
    <property type="match status" value="1"/>
</dbReference>
<dbReference type="AlphaFoldDB" id="K9YU70"/>
<dbReference type="InterPro" id="IPR029044">
    <property type="entry name" value="Nucleotide-diphossugar_trans"/>
</dbReference>
<dbReference type="EMBL" id="CP003944">
    <property type="protein sequence ID" value="AFZ50052.1"/>
    <property type="molecule type" value="Genomic_DNA"/>
</dbReference>
<dbReference type="eggNOG" id="COG3222">
    <property type="taxonomic scope" value="Bacteria"/>
</dbReference>
<dbReference type="Proteomes" id="UP000010482">
    <property type="component" value="Chromosome"/>
</dbReference>
<dbReference type="SUPFAM" id="SSF53448">
    <property type="entry name" value="Nucleotide-diphospho-sugar transferases"/>
    <property type="match status" value="1"/>
</dbReference>
<gene>
    <name evidence="1" type="ORF">Dacsa_1358</name>
</gene>
<protein>
    <recommendedName>
        <fullName evidence="3">Glycosyltransferase</fullName>
    </recommendedName>
</protein>
<organism evidence="1 2">
    <name type="scientific">Dactylococcopsis salina (strain PCC 8305)</name>
    <name type="common">Myxobactron salinum</name>
    <dbReference type="NCBI Taxonomy" id="13035"/>
    <lineage>
        <taxon>Bacteria</taxon>
        <taxon>Bacillati</taxon>
        <taxon>Cyanobacteriota</taxon>
        <taxon>Cyanophyceae</taxon>
        <taxon>Nodosilineales</taxon>
        <taxon>Cymatolegaceae</taxon>
        <taxon>Dactylococcopsis</taxon>
    </lineage>
</organism>
<evidence type="ECO:0008006" key="3">
    <source>
        <dbReference type="Google" id="ProtNLM"/>
    </source>
</evidence>
<dbReference type="InterPro" id="IPR018641">
    <property type="entry name" value="Trfase_1_rSAM/seldom-assoc"/>
</dbReference>